<dbReference type="Proteomes" id="UP000765509">
    <property type="component" value="Unassembled WGS sequence"/>
</dbReference>
<comment type="caution">
    <text evidence="1">The sequence shown here is derived from an EMBL/GenBank/DDBJ whole genome shotgun (WGS) entry which is preliminary data.</text>
</comment>
<organism evidence="1 2">
    <name type="scientific">Austropuccinia psidii MF-1</name>
    <dbReference type="NCBI Taxonomy" id="1389203"/>
    <lineage>
        <taxon>Eukaryota</taxon>
        <taxon>Fungi</taxon>
        <taxon>Dikarya</taxon>
        <taxon>Basidiomycota</taxon>
        <taxon>Pucciniomycotina</taxon>
        <taxon>Pucciniomycetes</taxon>
        <taxon>Pucciniales</taxon>
        <taxon>Sphaerophragmiaceae</taxon>
        <taxon>Austropuccinia</taxon>
    </lineage>
</organism>
<reference evidence="1" key="1">
    <citation type="submission" date="2021-03" db="EMBL/GenBank/DDBJ databases">
        <title>Draft genome sequence of rust myrtle Austropuccinia psidii MF-1, a brazilian biotype.</title>
        <authorList>
            <person name="Quecine M.C."/>
            <person name="Pachon D.M.R."/>
            <person name="Bonatelli M.L."/>
            <person name="Correr F.H."/>
            <person name="Franceschini L.M."/>
            <person name="Leite T.F."/>
            <person name="Margarido G.R.A."/>
            <person name="Almeida C.A."/>
            <person name="Ferrarezi J.A."/>
            <person name="Labate C.A."/>
        </authorList>
    </citation>
    <scope>NUCLEOTIDE SEQUENCE</scope>
    <source>
        <strain evidence="1">MF-1</strain>
    </source>
</reference>
<accession>A0A9Q3BLS5</accession>
<name>A0A9Q3BLS5_9BASI</name>
<evidence type="ECO:0000313" key="2">
    <source>
        <dbReference type="Proteomes" id="UP000765509"/>
    </source>
</evidence>
<proteinExistence type="predicted"/>
<dbReference type="EMBL" id="AVOT02001496">
    <property type="protein sequence ID" value="MBW0467130.1"/>
    <property type="molecule type" value="Genomic_DNA"/>
</dbReference>
<keyword evidence="2" id="KW-1185">Reference proteome</keyword>
<dbReference type="AlphaFoldDB" id="A0A9Q3BLS5"/>
<dbReference type="PANTHER" id="PTHR11439">
    <property type="entry name" value="GAG-POL-RELATED RETROTRANSPOSON"/>
    <property type="match status" value="1"/>
</dbReference>
<dbReference type="OrthoDB" id="2791290at2759"/>
<gene>
    <name evidence="1" type="ORF">O181_006845</name>
</gene>
<dbReference type="PANTHER" id="PTHR11439:SF483">
    <property type="entry name" value="PEPTIDE SYNTHASE GLIP-LIKE, PUTATIVE (AFU_ORTHOLOGUE AFUA_3G12920)-RELATED"/>
    <property type="match status" value="1"/>
</dbReference>
<evidence type="ECO:0000313" key="1">
    <source>
        <dbReference type="EMBL" id="MBW0467130.1"/>
    </source>
</evidence>
<sequence>MSPLDASPFWLIIGSLTYLVIGSRPDLAFAVNYLARHSMGPTTTHWDLLDHVVGYLQKTCDRGICLCLGGTSLNLWSNAGWGGDLECSQTGFVLKLGDAPVLWGSKRQSVVGLLTCTTEYVALSDSTQHLVQAINQLT</sequence>
<protein>
    <submittedName>
        <fullName evidence="1">Uncharacterized protein</fullName>
    </submittedName>
</protein>